<evidence type="ECO:0000313" key="1">
    <source>
        <dbReference type="EMBL" id="MBX46834.1"/>
    </source>
</evidence>
<organism evidence="1">
    <name type="scientific">Rhizophora mucronata</name>
    <name type="common">Asiatic mangrove</name>
    <dbReference type="NCBI Taxonomy" id="61149"/>
    <lineage>
        <taxon>Eukaryota</taxon>
        <taxon>Viridiplantae</taxon>
        <taxon>Streptophyta</taxon>
        <taxon>Embryophyta</taxon>
        <taxon>Tracheophyta</taxon>
        <taxon>Spermatophyta</taxon>
        <taxon>Magnoliopsida</taxon>
        <taxon>eudicotyledons</taxon>
        <taxon>Gunneridae</taxon>
        <taxon>Pentapetalae</taxon>
        <taxon>rosids</taxon>
        <taxon>fabids</taxon>
        <taxon>Malpighiales</taxon>
        <taxon>Rhizophoraceae</taxon>
        <taxon>Rhizophora</taxon>
    </lineage>
</organism>
<accession>A0A2P2NWG4</accession>
<sequence length="9" mass="1199">MSNFYFMFL</sequence>
<proteinExistence type="predicted"/>
<dbReference type="EMBL" id="GGEC01066350">
    <property type="protein sequence ID" value="MBX46834.1"/>
    <property type="molecule type" value="Transcribed_RNA"/>
</dbReference>
<reference evidence="1" key="1">
    <citation type="submission" date="2018-02" db="EMBL/GenBank/DDBJ databases">
        <title>Rhizophora mucronata_Transcriptome.</title>
        <authorList>
            <person name="Meera S.P."/>
            <person name="Sreeshan A."/>
            <person name="Augustine A."/>
        </authorList>
    </citation>
    <scope>NUCLEOTIDE SEQUENCE</scope>
    <source>
        <tissue evidence="1">Leaf</tissue>
    </source>
</reference>
<protein>
    <submittedName>
        <fullName evidence="1">Uncharacterized protein</fullName>
    </submittedName>
</protein>
<name>A0A2P2NWG4_RHIMU</name>